<proteinExistence type="predicted"/>
<dbReference type="OrthoDB" id="139227at2"/>
<dbReference type="InterPro" id="IPR019734">
    <property type="entry name" value="TPR_rpt"/>
</dbReference>
<dbReference type="EMBL" id="CP000804">
    <property type="protein sequence ID" value="ABU56349.1"/>
    <property type="molecule type" value="Genomic_DNA"/>
</dbReference>
<feature type="region of interest" description="Disordered" evidence="2">
    <location>
        <begin position="281"/>
        <end position="321"/>
    </location>
</feature>
<reference evidence="3 4" key="1">
    <citation type="submission" date="2007-08" db="EMBL/GenBank/DDBJ databases">
        <title>Complete sequence of Roseiflexus castenholzii DSM 13941.</title>
        <authorList>
            <consortium name="US DOE Joint Genome Institute"/>
            <person name="Copeland A."/>
            <person name="Lucas S."/>
            <person name="Lapidus A."/>
            <person name="Barry K."/>
            <person name="Glavina del Rio T."/>
            <person name="Dalin E."/>
            <person name="Tice H."/>
            <person name="Pitluck S."/>
            <person name="Thompson L.S."/>
            <person name="Brettin T."/>
            <person name="Bruce D."/>
            <person name="Detter J.C."/>
            <person name="Han C."/>
            <person name="Tapia R."/>
            <person name="Schmutz J."/>
            <person name="Larimer F."/>
            <person name="Land M."/>
            <person name="Hauser L."/>
            <person name="Kyrpides N."/>
            <person name="Mikhailova N."/>
            <person name="Bryant D.A."/>
            <person name="Hanada S."/>
            <person name="Tsukatani Y."/>
            <person name="Richardson P."/>
        </authorList>
    </citation>
    <scope>NUCLEOTIDE SEQUENCE [LARGE SCALE GENOMIC DNA]</scope>
    <source>
        <strain evidence="4">DSM 13941 / HLO8</strain>
    </source>
</reference>
<dbReference type="Proteomes" id="UP000000263">
    <property type="component" value="Chromosome"/>
</dbReference>
<dbReference type="eggNOG" id="COG2333">
    <property type="taxonomic scope" value="Bacteria"/>
</dbReference>
<dbReference type="Gene3D" id="1.25.40.10">
    <property type="entry name" value="Tetratricopeptide repeat domain"/>
    <property type="match status" value="1"/>
</dbReference>
<evidence type="ECO:0000256" key="2">
    <source>
        <dbReference type="SAM" id="MobiDB-lite"/>
    </source>
</evidence>
<dbReference type="AlphaFoldDB" id="A7NFW8"/>
<accession>A7NFW8</accession>
<evidence type="ECO:0000313" key="3">
    <source>
        <dbReference type="EMBL" id="ABU56349.1"/>
    </source>
</evidence>
<dbReference type="Pfam" id="PF13432">
    <property type="entry name" value="TPR_16"/>
    <property type="match status" value="2"/>
</dbReference>
<evidence type="ECO:0000313" key="4">
    <source>
        <dbReference type="Proteomes" id="UP000000263"/>
    </source>
</evidence>
<keyword evidence="1" id="KW-0802">TPR repeat</keyword>
<dbReference type="HOGENOM" id="CLU_332849_0_0_0"/>
<dbReference type="InterPro" id="IPR011990">
    <property type="entry name" value="TPR-like_helical_dom_sf"/>
</dbReference>
<protein>
    <submittedName>
        <fullName evidence="3">Tetratricopeptide TPR_2 repeat protein</fullName>
    </submittedName>
</protein>
<keyword evidence="4" id="KW-1185">Reference proteome</keyword>
<dbReference type="KEGG" id="rca:Rcas_0216"/>
<dbReference type="PROSITE" id="PS50005">
    <property type="entry name" value="TPR"/>
    <property type="match status" value="1"/>
</dbReference>
<feature type="repeat" description="TPR" evidence="1">
    <location>
        <begin position="47"/>
        <end position="80"/>
    </location>
</feature>
<evidence type="ECO:0000256" key="1">
    <source>
        <dbReference type="PROSITE-ProRule" id="PRU00339"/>
    </source>
</evidence>
<dbReference type="SUPFAM" id="SSF48452">
    <property type="entry name" value="TPR-like"/>
    <property type="match status" value="1"/>
</dbReference>
<dbReference type="RefSeq" id="WP_011997754.1">
    <property type="nucleotide sequence ID" value="NC_009767.1"/>
</dbReference>
<organism evidence="3 4">
    <name type="scientific">Roseiflexus castenholzii (strain DSM 13941 / HLO8)</name>
    <dbReference type="NCBI Taxonomy" id="383372"/>
    <lineage>
        <taxon>Bacteria</taxon>
        <taxon>Bacillati</taxon>
        <taxon>Chloroflexota</taxon>
        <taxon>Chloroflexia</taxon>
        <taxon>Chloroflexales</taxon>
        <taxon>Roseiflexineae</taxon>
        <taxon>Roseiflexaceae</taxon>
        <taxon>Roseiflexus</taxon>
    </lineage>
</organism>
<name>A7NFW8_ROSCS</name>
<gene>
    <name evidence="3" type="ordered locus">Rcas_0216</name>
</gene>
<sequence>MTTARSSLETIELPHLVRAIELALRLGDSGAAWRAAHALRRVFPEAIAPQVWLGQALLDAGNAAVAVDYFRRALRLNPLDANAWAGLAGALARTGEAKAATAALNRAVLHDPLGSIALTPGIAPEPSTAGKGIEYLHRGLAELAVAELATALARFPRRDDLRFYYIEALRRSGDLAGARHALTHLTSPDAGRLPALLARAALHEHDTAAKRYCAAYDPDGRLTRRFFAPEAPPWMLPPPPVVRWSEEFDPVRPYLEHLTAYHALPATAGSHTCATQPLAAPKRLPETSDPPSPATGAGKEQDAALSARASDARQPESTDPEVKHFLAIAERVRQRLIDASAAPRPLVPYADGRTFTQVTLSSRTALQRRFGADGCAALDQRLQQYAMALQQRGVMAHICYYDDADTLRLDDGIAAAPVAVEAGALRDLLRTLSGALSERGRTLGAVLIIGGDDIVPFHRLPNPLPDDDVVVLSDNPYATDDPAYVAPQRMVARLPDGNVGDPSLLFAQLDRMTAYHYGSRPQLRRLQRSSGRRLARDAPPLDVLSAGYCAEIWKDASRAVLDALTADAPLTSSPPHLAENLDLRTLSGRRLLYFNLHGAAGLPNLYGQPDAVWPGAATRLPVALRPDQIDDTTADGALILSEACYGAELAGRTVDASIPLRALAHGALAFVGATVNAYGSLTNPLIGADLLFHAMMKHLARGEPIGRALHQARIEFAQEMYRRQGFLDDVDIKTLIEFVLLGDPWGALYDANIEPKPWNTDRTIVAVERMPKPRARVVLDEAEAPRDALQRARAILRRVLPHGAALPLRITAQLNPRRQRKSDPERDLTFSARDHVPTVDGQSVAHTAHVTISGQAVVKVALTR</sequence>
<dbReference type="STRING" id="383372.Rcas_0216"/>
<feature type="compositionally biased region" description="Basic and acidic residues" evidence="2">
    <location>
        <begin position="310"/>
        <end position="321"/>
    </location>
</feature>